<dbReference type="Pfam" id="PF03631">
    <property type="entry name" value="Virul_fac_BrkB"/>
    <property type="match status" value="1"/>
</dbReference>
<feature type="transmembrane region" description="Helical" evidence="7">
    <location>
        <begin position="249"/>
        <end position="271"/>
    </location>
</feature>
<feature type="transmembrane region" description="Helical" evidence="7">
    <location>
        <begin position="100"/>
        <end position="119"/>
    </location>
</feature>
<dbReference type="HAMAP" id="MF_00672">
    <property type="entry name" value="UPF0761"/>
    <property type="match status" value="1"/>
</dbReference>
<dbReference type="HOGENOM" id="CLU_032288_0_0_6"/>
<evidence type="ECO:0000256" key="3">
    <source>
        <dbReference type="ARBA" id="ARBA00022519"/>
    </source>
</evidence>
<dbReference type="NCBIfam" id="NF002457">
    <property type="entry name" value="PRK01637.1"/>
    <property type="match status" value="1"/>
</dbReference>
<proteinExistence type="inferred from homology"/>
<evidence type="ECO:0000256" key="6">
    <source>
        <dbReference type="ARBA" id="ARBA00023136"/>
    </source>
</evidence>
<evidence type="ECO:0000313" key="8">
    <source>
        <dbReference type="EMBL" id="AJA46057.1"/>
    </source>
</evidence>
<protein>
    <recommendedName>
        <fullName evidence="7">UPF0761 membrane protein FPB0191_02253</fullName>
    </recommendedName>
</protein>
<comment type="similarity">
    <text evidence="7">Belongs to the UPF0761 family.</text>
</comment>
<evidence type="ECO:0000256" key="4">
    <source>
        <dbReference type="ARBA" id="ARBA00022692"/>
    </source>
</evidence>
<dbReference type="PANTHER" id="PTHR30213:SF0">
    <property type="entry name" value="UPF0761 MEMBRANE PROTEIN YIHY"/>
    <property type="match status" value="1"/>
</dbReference>
<feature type="transmembrane region" description="Helical" evidence="7">
    <location>
        <begin position="176"/>
        <end position="197"/>
    </location>
</feature>
<evidence type="ECO:0000313" key="9">
    <source>
        <dbReference type="Proteomes" id="UP000030901"/>
    </source>
</evidence>
<keyword evidence="6 7" id="KW-0472">Membrane</keyword>
<dbReference type="RefSeq" id="WP_202965347.1">
    <property type="nucleotide sequence ID" value="NZ_CAMKYU010000002.1"/>
</dbReference>
<reference evidence="8 9" key="1">
    <citation type="journal article" date="2014" name="Appl. Environ. Microbiol.">
        <title>Gut symbionts from distinct hosts exhibit genotoxic activity via divergent colibactin biosynthetic pathways.</title>
        <authorList>
            <person name="Engel P."/>
            <person name="Vizcaino M.I."/>
            <person name="Crawford J.M."/>
        </authorList>
    </citation>
    <scope>NUCLEOTIDE SEQUENCE [LARGE SCALE GENOMIC DNA]</scope>
    <source>
        <strain evidence="8 9">PEB0191</strain>
    </source>
</reference>
<dbReference type="PIRSF" id="PIRSF035875">
    <property type="entry name" value="RNase_BN"/>
    <property type="match status" value="1"/>
</dbReference>
<dbReference type="EMBL" id="CP009056">
    <property type="protein sequence ID" value="AJA46057.1"/>
    <property type="molecule type" value="Genomic_DNA"/>
</dbReference>
<dbReference type="InterPro" id="IPR023679">
    <property type="entry name" value="UPF0761_bac"/>
</dbReference>
<keyword evidence="2 7" id="KW-1003">Cell membrane</keyword>
<accession>A0A0A7S5D4</accession>
<keyword evidence="5 7" id="KW-1133">Transmembrane helix</keyword>
<keyword evidence="9" id="KW-1185">Reference proteome</keyword>
<dbReference type="PANTHER" id="PTHR30213">
    <property type="entry name" value="INNER MEMBRANE PROTEIN YHJD"/>
    <property type="match status" value="1"/>
</dbReference>
<keyword evidence="4 7" id="KW-0812">Transmembrane</keyword>
<dbReference type="GO" id="GO:0005886">
    <property type="term" value="C:plasma membrane"/>
    <property type="evidence" value="ECO:0007669"/>
    <property type="project" value="UniProtKB-SubCell"/>
</dbReference>
<dbReference type="KEGG" id="fpp:FPB0191_02253"/>
<feature type="transmembrane region" description="Helical" evidence="7">
    <location>
        <begin position="209"/>
        <end position="229"/>
    </location>
</feature>
<evidence type="ECO:0000256" key="1">
    <source>
        <dbReference type="ARBA" id="ARBA00004651"/>
    </source>
</evidence>
<dbReference type="NCBIfam" id="TIGR00765">
    <property type="entry name" value="yihY_not_rbn"/>
    <property type="match status" value="1"/>
</dbReference>
<evidence type="ECO:0000256" key="5">
    <source>
        <dbReference type="ARBA" id="ARBA00022989"/>
    </source>
</evidence>
<name>A0A0A7S5D4_FRIPE</name>
<dbReference type="InterPro" id="IPR017039">
    <property type="entry name" value="Virul_fac_BrkB"/>
</dbReference>
<comment type="subcellular location">
    <subcellularLocation>
        <location evidence="1 7">Cell membrane</location>
        <topology evidence="1 7">Multi-pass membrane protein</topology>
    </subcellularLocation>
</comment>
<sequence length="293" mass="32813">MKLTNMQLSQTTKGAQTFIHILVQHIIRDRLTTSAASLAYTTILSLIPLITVIFSLLSAFPMFEEVSGNVKTYIYNNLAPAASDTLAPYIEQFISNTNRMTVFGVIGLIVTSLLLIRSIDNILNFIWRTKRRRSLMYNLTIYWTILTLGPILIGASIAISSYIFSSKWLYNTNVSSILLSALPFIISVIGFWLLYCIVPSEPIPIKESILGALLAAVLFELGKRAFTIYVTSFPTYQLIYGVLSSIPLLLIWIYFSWCIILFGAEFAAALADYNQQKKSNDSSSQTNLNQDSL</sequence>
<evidence type="ECO:0000256" key="7">
    <source>
        <dbReference type="HAMAP-Rule" id="MF_00672"/>
    </source>
</evidence>
<dbReference type="AlphaFoldDB" id="A0A0A7S5D4"/>
<feature type="transmembrane region" description="Helical" evidence="7">
    <location>
        <begin position="38"/>
        <end position="63"/>
    </location>
</feature>
<evidence type="ECO:0000256" key="2">
    <source>
        <dbReference type="ARBA" id="ARBA00022475"/>
    </source>
</evidence>
<dbReference type="STRING" id="1267021.FPB0191_02253"/>
<keyword evidence="3" id="KW-0997">Cell inner membrane</keyword>
<feature type="transmembrane region" description="Helical" evidence="7">
    <location>
        <begin position="140"/>
        <end position="164"/>
    </location>
</feature>
<gene>
    <name evidence="8" type="ORF">FPB0191_02253</name>
</gene>
<organism evidence="8 9">
    <name type="scientific">Frischella perrara</name>
    <dbReference type="NCBI Taxonomy" id="1267021"/>
    <lineage>
        <taxon>Bacteria</taxon>
        <taxon>Pseudomonadati</taxon>
        <taxon>Pseudomonadota</taxon>
        <taxon>Gammaproteobacteria</taxon>
        <taxon>Orbales</taxon>
        <taxon>Orbaceae</taxon>
        <taxon>Frischella</taxon>
    </lineage>
</organism>
<dbReference type="Proteomes" id="UP000030901">
    <property type="component" value="Chromosome"/>
</dbReference>